<dbReference type="InterPro" id="IPR006674">
    <property type="entry name" value="HD_domain"/>
</dbReference>
<evidence type="ECO:0000313" key="2">
    <source>
        <dbReference type="EMBL" id="GAA4556225.1"/>
    </source>
</evidence>
<reference evidence="3" key="1">
    <citation type="journal article" date="2019" name="Int. J. Syst. Evol. Microbiol.">
        <title>The Global Catalogue of Microorganisms (GCM) 10K type strain sequencing project: providing services to taxonomists for standard genome sequencing and annotation.</title>
        <authorList>
            <consortium name="The Broad Institute Genomics Platform"/>
            <consortium name="The Broad Institute Genome Sequencing Center for Infectious Disease"/>
            <person name="Wu L."/>
            <person name="Ma J."/>
        </authorList>
    </citation>
    <scope>NUCLEOTIDE SEQUENCE [LARGE SCALE GENOMIC DNA]</scope>
    <source>
        <strain evidence="3">JCM 17906</strain>
    </source>
</reference>
<accession>A0ABP8RZT5</accession>
<dbReference type="EMBL" id="BAABGT010000097">
    <property type="protein sequence ID" value="GAA4556225.1"/>
    <property type="molecule type" value="Genomic_DNA"/>
</dbReference>
<dbReference type="Proteomes" id="UP001501598">
    <property type="component" value="Unassembled WGS sequence"/>
</dbReference>
<sequence length="196" mass="20988">MLLARTGRRQDPDAVEATAAAVAEAVLASALPRRWDHVRAVARRAADLAVGLPPDEVRTLVSAAWLHDVGYAPAVADTGFHPLDGARYVRALGFGDRIAALVAFHSAAAAKARVLGLADQLAEFTDEDTVVRDLLWYADMTIGPDGAPMDVESRLAEIRRRRADDPRAIAALDLGLPARWAAVARAEAWLRSRGPG</sequence>
<organism evidence="2 3">
    <name type="scientific">Pseudonocardia xishanensis</name>
    <dbReference type="NCBI Taxonomy" id="630995"/>
    <lineage>
        <taxon>Bacteria</taxon>
        <taxon>Bacillati</taxon>
        <taxon>Actinomycetota</taxon>
        <taxon>Actinomycetes</taxon>
        <taxon>Pseudonocardiales</taxon>
        <taxon>Pseudonocardiaceae</taxon>
        <taxon>Pseudonocardia</taxon>
    </lineage>
</organism>
<dbReference type="Pfam" id="PF01966">
    <property type="entry name" value="HD"/>
    <property type="match status" value="1"/>
</dbReference>
<gene>
    <name evidence="2" type="ORF">GCM10023175_57910</name>
</gene>
<keyword evidence="3" id="KW-1185">Reference proteome</keyword>
<name>A0ABP8RZT5_9PSEU</name>
<feature type="domain" description="HD" evidence="1">
    <location>
        <begin position="34"/>
        <end position="121"/>
    </location>
</feature>
<evidence type="ECO:0000313" key="3">
    <source>
        <dbReference type="Proteomes" id="UP001501598"/>
    </source>
</evidence>
<dbReference type="CDD" id="cd00077">
    <property type="entry name" value="HDc"/>
    <property type="match status" value="1"/>
</dbReference>
<protein>
    <submittedName>
        <fullName evidence="2">HD domain-containing protein</fullName>
    </submittedName>
</protein>
<evidence type="ECO:0000259" key="1">
    <source>
        <dbReference type="Pfam" id="PF01966"/>
    </source>
</evidence>
<dbReference type="InterPro" id="IPR003607">
    <property type="entry name" value="HD/PDEase_dom"/>
</dbReference>
<dbReference type="Gene3D" id="1.10.3210.10">
    <property type="entry name" value="Hypothetical protein af1432"/>
    <property type="match status" value="1"/>
</dbReference>
<dbReference type="SUPFAM" id="SSF109604">
    <property type="entry name" value="HD-domain/PDEase-like"/>
    <property type="match status" value="1"/>
</dbReference>
<proteinExistence type="predicted"/>
<dbReference type="RefSeq" id="WP_345425528.1">
    <property type="nucleotide sequence ID" value="NZ_BAABGT010000097.1"/>
</dbReference>
<comment type="caution">
    <text evidence="2">The sequence shown here is derived from an EMBL/GenBank/DDBJ whole genome shotgun (WGS) entry which is preliminary data.</text>
</comment>